<dbReference type="GO" id="GO:0022857">
    <property type="term" value="F:transmembrane transporter activity"/>
    <property type="evidence" value="ECO:0007669"/>
    <property type="project" value="InterPro"/>
</dbReference>
<evidence type="ECO:0000256" key="6">
    <source>
        <dbReference type="ARBA" id="ARBA00023136"/>
    </source>
</evidence>
<organism evidence="9 11">
    <name type="scientific">Arabidopsis thaliana</name>
    <name type="common">Mouse-ear cress</name>
    <dbReference type="NCBI Taxonomy" id="3702"/>
    <lineage>
        <taxon>Eukaryota</taxon>
        <taxon>Viridiplantae</taxon>
        <taxon>Streptophyta</taxon>
        <taxon>Embryophyta</taxon>
        <taxon>Tracheophyta</taxon>
        <taxon>Spermatophyta</taxon>
        <taxon>Magnoliopsida</taxon>
        <taxon>eudicotyledons</taxon>
        <taxon>Gunneridae</taxon>
        <taxon>Pentapetalae</taxon>
        <taxon>rosids</taxon>
        <taxon>malvids</taxon>
        <taxon>Brassicales</taxon>
        <taxon>Brassicaceae</taxon>
        <taxon>Camelineae</taxon>
        <taxon>Arabidopsis</taxon>
    </lineage>
</organism>
<evidence type="ECO:0000256" key="4">
    <source>
        <dbReference type="ARBA" id="ARBA00022692"/>
    </source>
</evidence>
<evidence type="ECO:0000256" key="3">
    <source>
        <dbReference type="ARBA" id="ARBA00022448"/>
    </source>
</evidence>
<feature type="transmembrane region" description="Helical" evidence="7">
    <location>
        <begin position="34"/>
        <end position="62"/>
    </location>
</feature>
<dbReference type="EMBL" id="CACRSJ010000106">
    <property type="protein sequence ID" value="VYS59245.1"/>
    <property type="molecule type" value="Genomic_DNA"/>
</dbReference>
<dbReference type="AlphaFoldDB" id="A0A178V8E4"/>
<accession>A0A178V8E4</accession>
<name>A0A178V8E4_ARATH</name>
<evidence type="ECO:0000256" key="1">
    <source>
        <dbReference type="ARBA" id="ARBA00004141"/>
    </source>
</evidence>
<proteinExistence type="inferred from homology"/>
<dbReference type="InterPro" id="IPR020846">
    <property type="entry name" value="MFS_dom"/>
</dbReference>
<comment type="subcellular location">
    <subcellularLocation>
        <location evidence="1">Membrane</location>
        <topology evidence="1">Multi-pass membrane protein</topology>
    </subcellularLocation>
</comment>
<feature type="transmembrane region" description="Helical" evidence="7">
    <location>
        <begin position="373"/>
        <end position="401"/>
    </location>
</feature>
<feature type="transmembrane region" description="Helical" evidence="7">
    <location>
        <begin position="318"/>
        <end position="337"/>
    </location>
</feature>
<dbReference type="Proteomes" id="UP000078284">
    <property type="component" value="Chromosome 3"/>
</dbReference>
<comment type="similarity">
    <text evidence="2">Belongs to the major facilitator superfamily.</text>
</comment>
<dbReference type="InterPro" id="IPR036259">
    <property type="entry name" value="MFS_trans_sf"/>
</dbReference>
<feature type="transmembrane region" description="Helical" evidence="7">
    <location>
        <begin position="207"/>
        <end position="230"/>
    </location>
</feature>
<feature type="domain" description="Major facilitator superfamily (MFS) profile" evidence="8">
    <location>
        <begin position="36"/>
        <end position="477"/>
    </location>
</feature>
<evidence type="ECO:0000313" key="10">
    <source>
        <dbReference type="EMBL" id="VYS59245.1"/>
    </source>
</evidence>
<evidence type="ECO:0000313" key="12">
    <source>
        <dbReference type="Proteomes" id="UP000426265"/>
    </source>
</evidence>
<protein>
    <submittedName>
        <fullName evidence="9">ZIFL2</fullName>
    </submittedName>
</protein>
<dbReference type="GO" id="GO:0009705">
    <property type="term" value="C:plant-type vacuole membrane"/>
    <property type="evidence" value="ECO:0007669"/>
    <property type="project" value="UniProtKB-ARBA"/>
</dbReference>
<keyword evidence="3" id="KW-0813">Transport</keyword>
<keyword evidence="6 7" id="KW-0472">Membrane</keyword>
<dbReference type="PROSITE" id="PS50850">
    <property type="entry name" value="MFS"/>
    <property type="match status" value="1"/>
</dbReference>
<gene>
    <name evidence="9" type="ordered locus">AXX17_At3g37250</name>
    <name evidence="10" type="ORF">AN1_LOCUS14687</name>
</gene>
<feature type="transmembrane region" description="Helical" evidence="7">
    <location>
        <begin position="164"/>
        <end position="187"/>
    </location>
</feature>
<evidence type="ECO:0000256" key="2">
    <source>
        <dbReference type="ARBA" id="ARBA00008335"/>
    </source>
</evidence>
<dbReference type="EMBL" id="LUHQ01000003">
    <property type="protein sequence ID" value="OAP02507.1"/>
    <property type="molecule type" value="Genomic_DNA"/>
</dbReference>
<feature type="transmembrane region" description="Helical" evidence="7">
    <location>
        <begin position="344"/>
        <end position="367"/>
    </location>
</feature>
<evidence type="ECO:0000259" key="8">
    <source>
        <dbReference type="PROSITE" id="PS50850"/>
    </source>
</evidence>
<dbReference type="Gene3D" id="1.20.1250.20">
    <property type="entry name" value="MFS general substrate transporter like domains"/>
    <property type="match status" value="1"/>
</dbReference>
<feature type="transmembrane region" description="Helical" evidence="7">
    <location>
        <begin position="74"/>
        <end position="96"/>
    </location>
</feature>
<reference evidence="11" key="1">
    <citation type="journal article" date="2016" name="Proc. Natl. Acad. Sci. U.S.A.">
        <title>Chromosome-level assembly of Arabidopsis thaliana Ler reveals the extent of translocation and inversion polymorphisms.</title>
        <authorList>
            <person name="Zapata L."/>
            <person name="Ding J."/>
            <person name="Willing E.M."/>
            <person name="Hartwig B."/>
            <person name="Bezdan D."/>
            <person name="Jiao W.B."/>
            <person name="Patel V."/>
            <person name="Velikkakam James G."/>
            <person name="Koornneef M."/>
            <person name="Ossowski S."/>
            <person name="Schneeberger K."/>
        </authorList>
    </citation>
    <scope>NUCLEOTIDE SEQUENCE [LARGE SCALE GENOMIC DNA]</scope>
    <source>
        <strain evidence="11">cv. Landsberg erecta</strain>
    </source>
</reference>
<dbReference type="Proteomes" id="UP000426265">
    <property type="component" value="Unassembled WGS sequence"/>
</dbReference>
<evidence type="ECO:0000256" key="5">
    <source>
        <dbReference type="ARBA" id="ARBA00022989"/>
    </source>
</evidence>
<feature type="transmembrane region" description="Helical" evidence="7">
    <location>
        <begin position="108"/>
        <end position="125"/>
    </location>
</feature>
<sequence>MADDESRTILLEKNEDCPGCIIDRTKQQQRGVPYLHLSFIWLVSLCTALPISSLFPYIYFMIRDFHIAKQEEDIGFYAGFVGSSFMIGRALTSIFWGKLADRYGRKPIILIGTFSVIIFNTLFGLSTSFWLAISVRFLLGCFNCLLGVIRAYASEVVSEEYNALSLSVVSTSRGIGLILGPAIGGYLAQPAEKYPNIFSQSSVFGRFPYFLPSLVISVYATAVLIACWWLPETLHTRCRIAQGRLNPTELNDDESRGGGLDEQKIINKPSLLRNRPLMAIIIVYCVFSLQEIAYNEIFSLWAVSDRSYGGLSFSSQDVGEVLAISGLGLLVFQLLVYPPLKKSVGLLAVIRLSAVLLIPLLSCYPYIALLSGMTLHLVINCASIIKNALSISLVTGLFIMLNKAVPQNQRGAANGISMTAMSVFKSFGPAGGGVLFSWAQKRQDATFLPGDEMVFLVLNLVQLVGLILTFIPYISQIQ</sequence>
<evidence type="ECO:0000313" key="11">
    <source>
        <dbReference type="Proteomes" id="UP000078284"/>
    </source>
</evidence>
<dbReference type="ExpressionAtlas" id="A0A178V8E4">
    <property type="expression patterns" value="baseline and differential"/>
</dbReference>
<evidence type="ECO:0000256" key="7">
    <source>
        <dbReference type="SAM" id="Phobius"/>
    </source>
</evidence>
<dbReference type="CDD" id="cd17330">
    <property type="entry name" value="MFS_SLC46_TetA_like"/>
    <property type="match status" value="1"/>
</dbReference>
<keyword evidence="5 7" id="KW-1133">Transmembrane helix</keyword>
<reference evidence="10 12" key="3">
    <citation type="submission" date="2019-11" db="EMBL/GenBank/DDBJ databases">
        <authorList>
            <person name="Jiao W.-B."/>
            <person name="Schneeberger K."/>
        </authorList>
    </citation>
    <scope>NUCLEOTIDE SEQUENCE [LARGE SCALE GENOMIC DNA]</scope>
    <source>
        <strain evidence="12">cv. An-1</strain>
    </source>
</reference>
<dbReference type="InterPro" id="IPR011701">
    <property type="entry name" value="MFS"/>
</dbReference>
<dbReference type="Pfam" id="PF07690">
    <property type="entry name" value="MFS_1"/>
    <property type="match status" value="1"/>
</dbReference>
<feature type="transmembrane region" description="Helical" evidence="7">
    <location>
        <begin position="422"/>
        <end position="441"/>
    </location>
</feature>
<feature type="transmembrane region" description="Helical" evidence="7">
    <location>
        <begin position="131"/>
        <end position="152"/>
    </location>
</feature>
<dbReference type="PANTHER" id="PTHR23504:SF105">
    <property type="entry name" value="PROTEIN ZINC INDUCED FACILITATOR 1-LIKE"/>
    <property type="match status" value="1"/>
</dbReference>
<keyword evidence="4 7" id="KW-0812">Transmembrane</keyword>
<feature type="transmembrane region" description="Helical" evidence="7">
    <location>
        <begin position="453"/>
        <end position="474"/>
    </location>
</feature>
<evidence type="ECO:0000313" key="9">
    <source>
        <dbReference type="EMBL" id="OAP02507.1"/>
    </source>
</evidence>
<dbReference type="SUPFAM" id="SSF103473">
    <property type="entry name" value="MFS general substrate transporter"/>
    <property type="match status" value="1"/>
</dbReference>
<feature type="transmembrane region" description="Helical" evidence="7">
    <location>
        <begin position="277"/>
        <end position="298"/>
    </location>
</feature>
<reference evidence="9" key="2">
    <citation type="submission" date="2016-03" db="EMBL/GenBank/DDBJ databases">
        <title>Full-length assembly of Arabidopsis thaliana Ler reveals the complement of translocations and inversions.</title>
        <authorList>
            <person name="Zapata L."/>
            <person name="Schneeberger K."/>
            <person name="Ossowski S."/>
        </authorList>
    </citation>
    <scope>NUCLEOTIDE SEQUENCE [LARGE SCALE GENOMIC DNA]</scope>
    <source>
        <tissue evidence="9">Leaf</tissue>
    </source>
</reference>
<dbReference type="FunFam" id="1.20.1250.20:FF:000301">
    <property type="entry name" value="Protein ZINC INDUCED FACILITATOR-LIKE 1"/>
    <property type="match status" value="1"/>
</dbReference>
<dbReference type="PANTHER" id="PTHR23504">
    <property type="entry name" value="MAJOR FACILITATOR SUPERFAMILY DOMAIN-CONTAINING PROTEIN 10"/>
    <property type="match status" value="1"/>
</dbReference>